<sequence>MPAQQNRMGSLSTVFPFRKHERAPTQQAADRARSDALTMSSQLPRAHLASSQGLQVTEERTSAVEGDSTPAYALTDTHARTYRPEVLKTIDGALALLDPQLRELSLDIWRHPELMWEEAHAHDALTSFMSARGFAVTPHYLGLRTAWRAEYAHVSSSRSPWSSRPRVIGVNAEMDALPGIGHACGHNLIAVAGVGVALALKAALETHDVSGRIVLLGTPAEEGGGGKIVLSSRGAYDEMDACLMCHPSGGPLRHASLGPSLAIRTMDIEFKGHGNFGIVEKRDRGSISAFDEDDPLLPTVPMSTGLFSGEHNVRKIGREAARNTRTPGTSFNGGSDNVSASPKSINPIPAAQ</sequence>
<proteinExistence type="inferred from homology"/>
<dbReference type="GO" id="GO:0016805">
    <property type="term" value="F:dipeptidase activity"/>
    <property type="evidence" value="ECO:0007669"/>
    <property type="project" value="TreeGrafter"/>
</dbReference>
<dbReference type="Pfam" id="PF01546">
    <property type="entry name" value="Peptidase_M20"/>
    <property type="match status" value="1"/>
</dbReference>
<organism evidence="3 4">
    <name type="scientific">Postia placenta MAD-698-R-SB12</name>
    <dbReference type="NCBI Taxonomy" id="670580"/>
    <lineage>
        <taxon>Eukaryota</taxon>
        <taxon>Fungi</taxon>
        <taxon>Dikarya</taxon>
        <taxon>Basidiomycota</taxon>
        <taxon>Agaricomycotina</taxon>
        <taxon>Agaricomycetes</taxon>
        <taxon>Polyporales</taxon>
        <taxon>Adustoporiaceae</taxon>
        <taxon>Rhodonia</taxon>
    </lineage>
</organism>
<reference evidence="3 4" key="1">
    <citation type="submission" date="2017-04" db="EMBL/GenBank/DDBJ databases">
        <title>Genome Sequence of the Model Brown-Rot Fungus Postia placenta SB12.</title>
        <authorList>
            <consortium name="DOE Joint Genome Institute"/>
            <person name="Gaskell J."/>
            <person name="Kersten P."/>
            <person name="Larrondo L.F."/>
            <person name="Canessa P."/>
            <person name="Martinez D."/>
            <person name="Hibbett D."/>
            <person name="Schmoll M."/>
            <person name="Kubicek C.P."/>
            <person name="Martinez A.T."/>
            <person name="Yadav J."/>
            <person name="Master E."/>
            <person name="Magnuson J.K."/>
            <person name="James T."/>
            <person name="Yaver D."/>
            <person name="Berka R."/>
            <person name="Labutti K."/>
            <person name="Lipzen A."/>
            <person name="Aerts A."/>
            <person name="Barry K."/>
            <person name="Henrissat B."/>
            <person name="Blanchette R."/>
            <person name="Grigoriev I."/>
            <person name="Cullen D."/>
        </authorList>
    </citation>
    <scope>NUCLEOTIDE SEQUENCE [LARGE SCALE GENOMIC DNA]</scope>
    <source>
        <strain evidence="3 4">MAD-698-R-SB12</strain>
    </source>
</reference>
<dbReference type="InterPro" id="IPR052030">
    <property type="entry name" value="Peptidase_M20/M20A_hydrolases"/>
</dbReference>
<dbReference type="InterPro" id="IPR002933">
    <property type="entry name" value="Peptidase_M20"/>
</dbReference>
<dbReference type="SUPFAM" id="SSF53187">
    <property type="entry name" value="Zn-dependent exopeptidases"/>
    <property type="match status" value="1"/>
</dbReference>
<dbReference type="PANTHER" id="PTHR30575:SF0">
    <property type="entry name" value="XAA-ARG DIPEPTIDASE"/>
    <property type="match status" value="1"/>
</dbReference>
<dbReference type="EMBL" id="KZ110594">
    <property type="protein sequence ID" value="OSX64482.1"/>
    <property type="molecule type" value="Genomic_DNA"/>
</dbReference>
<evidence type="ECO:0000256" key="1">
    <source>
        <dbReference type="ARBA" id="ARBA00006247"/>
    </source>
</evidence>
<dbReference type="STRING" id="670580.A0A1X6N7L2"/>
<evidence type="ECO:0000313" key="3">
    <source>
        <dbReference type="EMBL" id="OSX64482.1"/>
    </source>
</evidence>
<feature type="region of interest" description="Disordered" evidence="2">
    <location>
        <begin position="47"/>
        <end position="66"/>
    </location>
</feature>
<accession>A0A1X6N7L2</accession>
<dbReference type="AlphaFoldDB" id="A0A1X6N7L2"/>
<dbReference type="RefSeq" id="XP_024341276.1">
    <property type="nucleotide sequence ID" value="XM_024484743.1"/>
</dbReference>
<keyword evidence="4" id="KW-1185">Reference proteome</keyword>
<dbReference type="Gene3D" id="3.40.630.10">
    <property type="entry name" value="Zn peptidases"/>
    <property type="match status" value="1"/>
</dbReference>
<dbReference type="OrthoDB" id="6119954at2759"/>
<feature type="compositionally biased region" description="Polar residues" evidence="2">
    <location>
        <begin position="323"/>
        <end position="344"/>
    </location>
</feature>
<feature type="region of interest" description="Disordered" evidence="2">
    <location>
        <begin position="1"/>
        <end position="29"/>
    </location>
</feature>
<protein>
    <recommendedName>
        <fullName evidence="5">Peptidase M20 dimerisation domain-containing protein</fullName>
    </recommendedName>
</protein>
<evidence type="ECO:0000256" key="2">
    <source>
        <dbReference type="SAM" id="MobiDB-lite"/>
    </source>
</evidence>
<dbReference type="PANTHER" id="PTHR30575">
    <property type="entry name" value="PEPTIDASE M20"/>
    <property type="match status" value="1"/>
</dbReference>
<feature type="compositionally biased region" description="Polar residues" evidence="2">
    <location>
        <begin position="1"/>
        <end position="13"/>
    </location>
</feature>
<dbReference type="GeneID" id="36329692"/>
<evidence type="ECO:0000313" key="4">
    <source>
        <dbReference type="Proteomes" id="UP000194127"/>
    </source>
</evidence>
<dbReference type="Proteomes" id="UP000194127">
    <property type="component" value="Unassembled WGS sequence"/>
</dbReference>
<name>A0A1X6N7L2_9APHY</name>
<comment type="similarity">
    <text evidence="1">Belongs to the peptidase M20A family.</text>
</comment>
<gene>
    <name evidence="3" type="ORF">POSPLADRAFT_1136917</name>
</gene>
<evidence type="ECO:0008006" key="5">
    <source>
        <dbReference type="Google" id="ProtNLM"/>
    </source>
</evidence>
<feature type="region of interest" description="Disordered" evidence="2">
    <location>
        <begin position="317"/>
        <end position="352"/>
    </location>
</feature>